<protein>
    <recommendedName>
        <fullName evidence="1">4-nitrophenylphosphatase</fullName>
        <shortName evidence="1">PNPPase</shortName>
        <ecNumber evidence="1">3.1.3.41</ecNumber>
    </recommendedName>
</protein>
<dbReference type="AlphaFoldDB" id="A0A9W4TVX7"/>
<comment type="caution">
    <text evidence="5">The sequence shown here is derived from an EMBL/GenBank/DDBJ whole genome shotgun (WGS) entry which is preliminary data.</text>
</comment>
<feature type="binding site" evidence="4">
    <location>
        <position position="31"/>
    </location>
    <ligand>
        <name>Mg(2+)</name>
        <dbReference type="ChEBI" id="CHEBI:18420"/>
    </ligand>
</feature>
<dbReference type="GO" id="GO:0008967">
    <property type="term" value="F:phosphoglycolate phosphatase activity"/>
    <property type="evidence" value="ECO:0007669"/>
    <property type="project" value="TreeGrafter"/>
</dbReference>
<comment type="cofactor">
    <cofactor evidence="4">
        <name>Mg(2+)</name>
        <dbReference type="ChEBI" id="CHEBI:18420"/>
    </cofactor>
    <text evidence="4">Divalent metal ions. Mg(2+) is the most effective.</text>
</comment>
<evidence type="ECO:0000256" key="4">
    <source>
        <dbReference type="PIRSR" id="PIRSR000915-3"/>
    </source>
</evidence>
<sequence>MTIKANPIYISSKKEAETFISKFDNFLLDCDGVIWLAENLIKGVPQFLDYLIENNKQFAFVTNNSSKSRDSYIEKFKNLGIKIQIPKNRIYTTSFSAVLELKTLNIHPGSKIWVLGDEGIEDELKDQGYIPLGGSNSLLDKSFDPENPLFTIDDEVKAIIVGSTNEFNFMRISTTLQYLMFKNKSLPFIGINSDRFYNGPNNLFLPAAGSICEIASYSSNRKYINVGKPSSVFAREILRDTGFNKHKTVMIGDTMSSDIRFGNYSHLGDGQGTLLVLSGVTKFDHLKTVLDNPNQFDDVESLIPRFYTDSLTKLITLLTETE</sequence>
<proteinExistence type="predicted"/>
<evidence type="ECO:0000313" key="5">
    <source>
        <dbReference type="EMBL" id="CAI5758046.1"/>
    </source>
</evidence>
<evidence type="ECO:0000256" key="3">
    <source>
        <dbReference type="PIRSR" id="PIRSR000915-2"/>
    </source>
</evidence>
<evidence type="ECO:0000313" key="6">
    <source>
        <dbReference type="Proteomes" id="UP001152885"/>
    </source>
</evidence>
<gene>
    <name evidence="5" type="ORF">CANVERA_P2558</name>
</gene>
<feature type="active site" description="Proton donor" evidence="2">
    <location>
        <position position="31"/>
    </location>
</feature>
<dbReference type="Gene3D" id="3.40.50.1000">
    <property type="entry name" value="HAD superfamily/HAD-like"/>
    <property type="match status" value="2"/>
</dbReference>
<keyword evidence="4" id="KW-0460">Magnesium</keyword>
<dbReference type="InterPro" id="IPR036412">
    <property type="entry name" value="HAD-like_sf"/>
</dbReference>
<feature type="binding site" evidence="4">
    <location>
        <position position="29"/>
    </location>
    <ligand>
        <name>Mg(2+)</name>
        <dbReference type="ChEBI" id="CHEBI:18420"/>
    </ligand>
</feature>
<feature type="binding site" evidence="3">
    <location>
        <position position="228"/>
    </location>
    <ligand>
        <name>substrate</name>
    </ligand>
</feature>
<dbReference type="InterPro" id="IPR006357">
    <property type="entry name" value="HAD-SF_hydro_IIA"/>
</dbReference>
<dbReference type="EMBL" id="CANTUO010000002">
    <property type="protein sequence ID" value="CAI5758046.1"/>
    <property type="molecule type" value="Genomic_DNA"/>
</dbReference>
<dbReference type="InterPro" id="IPR023214">
    <property type="entry name" value="HAD_sf"/>
</dbReference>
<keyword evidence="6" id="KW-1185">Reference proteome</keyword>
<dbReference type="PANTHER" id="PTHR19288">
    <property type="entry name" value="4-NITROPHENYLPHOSPHATASE-RELATED"/>
    <property type="match status" value="1"/>
</dbReference>
<dbReference type="GO" id="GO:0005737">
    <property type="term" value="C:cytoplasm"/>
    <property type="evidence" value="ECO:0007669"/>
    <property type="project" value="TreeGrafter"/>
</dbReference>
<reference evidence="5" key="1">
    <citation type="submission" date="2022-12" db="EMBL/GenBank/DDBJ databases">
        <authorList>
            <person name="Brejova B."/>
        </authorList>
    </citation>
    <scope>NUCLEOTIDE SEQUENCE</scope>
</reference>
<feature type="active site" description="Nucleophile" evidence="2">
    <location>
        <position position="29"/>
    </location>
</feature>
<dbReference type="PIRSF" id="PIRSF000915">
    <property type="entry name" value="PGP-type_phosphatase"/>
    <property type="match status" value="1"/>
</dbReference>
<dbReference type="GO" id="GO:0046872">
    <property type="term" value="F:metal ion binding"/>
    <property type="evidence" value="ECO:0007669"/>
    <property type="project" value="UniProtKB-KW"/>
</dbReference>
<accession>A0A9W4TVX7</accession>
<dbReference type="Proteomes" id="UP001152885">
    <property type="component" value="Unassembled WGS sequence"/>
</dbReference>
<comment type="catalytic activity">
    <reaction evidence="1">
        <text>4-nitrophenyl phosphate + H2O = 4-nitrophenol + phosphate + H(+)</text>
        <dbReference type="Rhea" id="RHEA:21664"/>
        <dbReference type="ChEBI" id="CHEBI:15377"/>
        <dbReference type="ChEBI" id="CHEBI:15378"/>
        <dbReference type="ChEBI" id="CHEBI:43474"/>
        <dbReference type="ChEBI" id="CHEBI:57917"/>
        <dbReference type="ChEBI" id="CHEBI:61146"/>
        <dbReference type="EC" id="3.1.3.41"/>
    </reaction>
</comment>
<dbReference type="OrthoDB" id="413953at2759"/>
<dbReference type="NCBIfam" id="TIGR01460">
    <property type="entry name" value="HAD-SF-IIA"/>
    <property type="match status" value="1"/>
</dbReference>
<evidence type="ECO:0000256" key="2">
    <source>
        <dbReference type="PIRSR" id="PIRSR000915-1"/>
    </source>
</evidence>
<name>A0A9W4TVX7_9ASCO</name>
<dbReference type="Pfam" id="PF13344">
    <property type="entry name" value="Hydrolase_6"/>
    <property type="match status" value="1"/>
</dbReference>
<dbReference type="GO" id="GO:0004035">
    <property type="term" value="F:alkaline phosphatase activity"/>
    <property type="evidence" value="ECO:0007669"/>
    <property type="project" value="TreeGrafter"/>
</dbReference>
<dbReference type="PANTHER" id="PTHR19288:SF46">
    <property type="entry name" value="HALOACID DEHALOGENASE-LIKE HYDROLASE DOMAIN-CONTAINING PROTEIN 2"/>
    <property type="match status" value="1"/>
</dbReference>
<organism evidence="5 6">
    <name type="scientific">Candida verbasci</name>
    <dbReference type="NCBI Taxonomy" id="1227364"/>
    <lineage>
        <taxon>Eukaryota</taxon>
        <taxon>Fungi</taxon>
        <taxon>Dikarya</taxon>
        <taxon>Ascomycota</taxon>
        <taxon>Saccharomycotina</taxon>
        <taxon>Pichiomycetes</taxon>
        <taxon>Debaryomycetaceae</taxon>
        <taxon>Candida/Lodderomyces clade</taxon>
        <taxon>Candida</taxon>
    </lineage>
</organism>
<feature type="binding site" evidence="4">
    <location>
        <position position="253"/>
    </location>
    <ligand>
        <name>Mg(2+)</name>
        <dbReference type="ChEBI" id="CHEBI:18420"/>
    </ligand>
</feature>
<dbReference type="SUPFAM" id="SSF56784">
    <property type="entry name" value="HAD-like"/>
    <property type="match status" value="1"/>
</dbReference>
<dbReference type="Pfam" id="PF13242">
    <property type="entry name" value="Hydrolase_like"/>
    <property type="match status" value="1"/>
</dbReference>
<keyword evidence="4" id="KW-0479">Metal-binding</keyword>
<keyword evidence="1" id="KW-0378">Hydrolase</keyword>
<dbReference type="EC" id="3.1.3.41" evidence="1"/>
<evidence type="ECO:0000256" key="1">
    <source>
        <dbReference type="PIRNR" id="PIRNR000915"/>
    </source>
</evidence>